<protein>
    <submittedName>
        <fullName evidence="3">Flavin reductase</fullName>
    </submittedName>
</protein>
<comment type="caution">
    <text evidence="3">The sequence shown here is derived from an EMBL/GenBank/DDBJ whole genome shotgun (WGS) entry which is preliminary data.</text>
</comment>
<dbReference type="InterPro" id="IPR012349">
    <property type="entry name" value="Split_barrel_FMN-bd"/>
</dbReference>
<evidence type="ECO:0000256" key="1">
    <source>
        <dbReference type="ARBA" id="ARBA00023002"/>
    </source>
</evidence>
<name>A0A9W6J2I3_9HYPH</name>
<feature type="domain" description="Flavin reductase like" evidence="2">
    <location>
        <begin position="24"/>
        <end position="166"/>
    </location>
</feature>
<organism evidence="3 4">
    <name type="scientific">Hansschlegelia plantiphila</name>
    <dbReference type="NCBI Taxonomy" id="374655"/>
    <lineage>
        <taxon>Bacteria</taxon>
        <taxon>Pseudomonadati</taxon>
        <taxon>Pseudomonadota</taxon>
        <taxon>Alphaproteobacteria</taxon>
        <taxon>Hyphomicrobiales</taxon>
        <taxon>Methylopilaceae</taxon>
        <taxon>Hansschlegelia</taxon>
    </lineage>
</organism>
<evidence type="ECO:0000259" key="2">
    <source>
        <dbReference type="SMART" id="SM00903"/>
    </source>
</evidence>
<dbReference type="SUPFAM" id="SSF50475">
    <property type="entry name" value="FMN-binding split barrel"/>
    <property type="match status" value="1"/>
</dbReference>
<dbReference type="Pfam" id="PF01613">
    <property type="entry name" value="Flavin_Reduct"/>
    <property type="match status" value="1"/>
</dbReference>
<keyword evidence="1" id="KW-0560">Oxidoreductase</keyword>
<reference evidence="3" key="1">
    <citation type="journal article" date="2014" name="Int. J. Syst. Evol. Microbiol.">
        <title>Complete genome sequence of Corynebacterium casei LMG S-19264T (=DSM 44701T), isolated from a smear-ripened cheese.</title>
        <authorList>
            <consortium name="US DOE Joint Genome Institute (JGI-PGF)"/>
            <person name="Walter F."/>
            <person name="Albersmeier A."/>
            <person name="Kalinowski J."/>
            <person name="Ruckert C."/>
        </authorList>
    </citation>
    <scope>NUCLEOTIDE SEQUENCE</scope>
    <source>
        <strain evidence="3">VKM B-2347</strain>
    </source>
</reference>
<proteinExistence type="predicted"/>
<dbReference type="Gene3D" id="2.30.110.10">
    <property type="entry name" value="Electron Transport, Fmn-binding Protein, Chain A"/>
    <property type="match status" value="1"/>
</dbReference>
<dbReference type="EMBL" id="BSFI01000023">
    <property type="protein sequence ID" value="GLK69646.1"/>
    <property type="molecule type" value="Genomic_DNA"/>
</dbReference>
<accession>A0A9W6J2I3</accession>
<sequence length="170" mass="17544">MRATLSPLRDRAEGVAPAPFKAAMRRFASGVTVVTSRSGASVNGMTATAVCSVSADPPLALVVVNRASASHALIVKGQAFALNILAEGQEGLATYFAGGDAKTFEAAPHAVGETGCPLLLGCAAHVECVVENDYDEGTHTIFVGRAIHVSSADLAPLIYCDADFQSLQRV</sequence>
<gene>
    <name evidence="3" type="ORF">GCM10008179_32840</name>
</gene>
<dbReference type="Proteomes" id="UP001143372">
    <property type="component" value="Unassembled WGS sequence"/>
</dbReference>
<dbReference type="PANTHER" id="PTHR30466:SF1">
    <property type="entry name" value="FMN REDUCTASE (NADH) RUTF"/>
    <property type="match status" value="1"/>
</dbReference>
<dbReference type="PANTHER" id="PTHR30466">
    <property type="entry name" value="FLAVIN REDUCTASE"/>
    <property type="match status" value="1"/>
</dbReference>
<dbReference type="RefSeq" id="WP_309298825.1">
    <property type="nucleotide sequence ID" value="NZ_BSFI01000023.1"/>
</dbReference>
<evidence type="ECO:0000313" key="3">
    <source>
        <dbReference type="EMBL" id="GLK69646.1"/>
    </source>
</evidence>
<evidence type="ECO:0000313" key="4">
    <source>
        <dbReference type="Proteomes" id="UP001143372"/>
    </source>
</evidence>
<dbReference type="GO" id="GO:0042602">
    <property type="term" value="F:riboflavin reductase (NADPH) activity"/>
    <property type="evidence" value="ECO:0007669"/>
    <property type="project" value="TreeGrafter"/>
</dbReference>
<dbReference type="SMART" id="SM00903">
    <property type="entry name" value="Flavin_Reduct"/>
    <property type="match status" value="1"/>
</dbReference>
<dbReference type="GO" id="GO:0010181">
    <property type="term" value="F:FMN binding"/>
    <property type="evidence" value="ECO:0007669"/>
    <property type="project" value="InterPro"/>
</dbReference>
<dbReference type="AlphaFoldDB" id="A0A9W6J2I3"/>
<dbReference type="InterPro" id="IPR050268">
    <property type="entry name" value="NADH-dep_flavin_reductase"/>
</dbReference>
<reference evidence="3" key="2">
    <citation type="submission" date="2023-01" db="EMBL/GenBank/DDBJ databases">
        <authorList>
            <person name="Sun Q."/>
            <person name="Evtushenko L."/>
        </authorList>
    </citation>
    <scope>NUCLEOTIDE SEQUENCE</scope>
    <source>
        <strain evidence="3">VKM B-2347</strain>
    </source>
</reference>
<keyword evidence="4" id="KW-1185">Reference proteome</keyword>
<dbReference type="InterPro" id="IPR002563">
    <property type="entry name" value="Flavin_Rdtase-like_dom"/>
</dbReference>